<evidence type="ECO:0008006" key="5">
    <source>
        <dbReference type="Google" id="ProtNLM"/>
    </source>
</evidence>
<accession>A0ABW5GU56</accession>
<organism evidence="3 4">
    <name type="scientific">Amycolatopsis samaneae</name>
    <dbReference type="NCBI Taxonomy" id="664691"/>
    <lineage>
        <taxon>Bacteria</taxon>
        <taxon>Bacillati</taxon>
        <taxon>Actinomycetota</taxon>
        <taxon>Actinomycetes</taxon>
        <taxon>Pseudonocardiales</taxon>
        <taxon>Pseudonocardiaceae</taxon>
        <taxon>Amycolatopsis</taxon>
    </lineage>
</organism>
<protein>
    <recommendedName>
        <fullName evidence="5">5,10-methylene-tetrahydrofolate dehydrogenase</fullName>
    </recommendedName>
</protein>
<keyword evidence="2" id="KW-1133">Transmembrane helix</keyword>
<dbReference type="RefSeq" id="WP_345385596.1">
    <property type="nucleotide sequence ID" value="NZ_BAABHG010000001.1"/>
</dbReference>
<feature type="region of interest" description="Disordered" evidence="1">
    <location>
        <begin position="346"/>
        <end position="371"/>
    </location>
</feature>
<proteinExistence type="predicted"/>
<feature type="transmembrane region" description="Helical" evidence="2">
    <location>
        <begin position="271"/>
        <end position="296"/>
    </location>
</feature>
<feature type="transmembrane region" description="Helical" evidence="2">
    <location>
        <begin position="228"/>
        <end position="250"/>
    </location>
</feature>
<reference evidence="4" key="1">
    <citation type="journal article" date="2019" name="Int. J. Syst. Evol. Microbiol.">
        <title>The Global Catalogue of Microorganisms (GCM) 10K type strain sequencing project: providing services to taxonomists for standard genome sequencing and annotation.</title>
        <authorList>
            <consortium name="The Broad Institute Genomics Platform"/>
            <consortium name="The Broad Institute Genome Sequencing Center for Infectious Disease"/>
            <person name="Wu L."/>
            <person name="Ma J."/>
        </authorList>
    </citation>
    <scope>NUCLEOTIDE SEQUENCE [LARGE SCALE GENOMIC DNA]</scope>
    <source>
        <strain evidence="4">CGMCC 4.7643</strain>
    </source>
</reference>
<keyword evidence="2" id="KW-0812">Transmembrane</keyword>
<keyword evidence="4" id="KW-1185">Reference proteome</keyword>
<evidence type="ECO:0000256" key="1">
    <source>
        <dbReference type="SAM" id="MobiDB-lite"/>
    </source>
</evidence>
<evidence type="ECO:0000313" key="4">
    <source>
        <dbReference type="Proteomes" id="UP001597419"/>
    </source>
</evidence>
<gene>
    <name evidence="3" type="ORF">ACFSYJ_38145</name>
</gene>
<comment type="caution">
    <text evidence="3">The sequence shown here is derived from an EMBL/GenBank/DDBJ whole genome shotgun (WGS) entry which is preliminary data.</text>
</comment>
<dbReference type="Proteomes" id="UP001597419">
    <property type="component" value="Unassembled WGS sequence"/>
</dbReference>
<name>A0ABW5GU56_9PSEU</name>
<evidence type="ECO:0000256" key="2">
    <source>
        <dbReference type="SAM" id="Phobius"/>
    </source>
</evidence>
<sequence>MSEGDTRTVTLGLVADPGPSATLARRVAPSVEKALARLDHRVRWKVEVRAEPLTLDPDGRLPVAERARTLDPGRDWDFVVCLTDLPRHEGRRTVLAEAAIGARAAMISLPALGFAPLRGRLRATITDLVTLVLDPAEATGARQGPPRGRRFRPIRREPVPGSDQDVRLVLTGWRGHTRLLLGMVRDNRPWRLVPSLSKAIAAASAAAAFGIFYPTIWAMADALSPPRLAMISMVAVTAMVSWLIVHNGLWERPHEGLRRARAGLFNLASVLTLYLGVGCMYAVLFTFTLVAATAVISGEYLETMLRHPVTLADYATLSWLSSSLGTIAGALGSSLETEEAIHRAAYSKRERQRRAQRRRREDHPGTGATLE</sequence>
<feature type="transmembrane region" description="Helical" evidence="2">
    <location>
        <begin position="195"/>
        <end position="216"/>
    </location>
</feature>
<dbReference type="EMBL" id="JBHUKU010000026">
    <property type="protein sequence ID" value="MFD2464490.1"/>
    <property type="molecule type" value="Genomic_DNA"/>
</dbReference>
<keyword evidence="2" id="KW-0472">Membrane</keyword>
<evidence type="ECO:0000313" key="3">
    <source>
        <dbReference type="EMBL" id="MFD2464490.1"/>
    </source>
</evidence>